<sequence length="178" mass="19632">MTALGALLTERNDSYLAPLSLTDQCLRHYGMLFLFQYKGVRRFWWSLLPNAAKLRACRLKTESTSNSIDCLLLRTAKTLINDCLEAMVDLHRWKRRVSSQWKPTPKLLATGPAPCSVLLNADLPCGNGPVLISTCSSNDGIPSRFGNVPNKGFQHAHLILGRIISASVYSDASNTLGN</sequence>
<name>A0AAW8M3I5_AGRTU</name>
<dbReference type="Proteomes" id="UP001265315">
    <property type="component" value="Unassembled WGS sequence"/>
</dbReference>
<evidence type="ECO:0000313" key="2">
    <source>
        <dbReference type="Proteomes" id="UP001265315"/>
    </source>
</evidence>
<evidence type="ECO:0000313" key="1">
    <source>
        <dbReference type="EMBL" id="MDR6705569.1"/>
    </source>
</evidence>
<gene>
    <name evidence="1" type="ORF">J2W61_005444</name>
</gene>
<dbReference type="AlphaFoldDB" id="A0AAW8M3I5"/>
<reference evidence="1" key="1">
    <citation type="submission" date="2023-07" db="EMBL/GenBank/DDBJ databases">
        <title>Sorghum-associated microbial communities from plants grown in Nebraska, USA.</title>
        <authorList>
            <person name="Schachtman D."/>
        </authorList>
    </citation>
    <scope>NUCLEOTIDE SEQUENCE</scope>
    <source>
        <strain evidence="1">1457</strain>
    </source>
</reference>
<proteinExistence type="predicted"/>
<protein>
    <submittedName>
        <fullName evidence="1">Uncharacterized protein</fullName>
    </submittedName>
</protein>
<dbReference type="EMBL" id="JAVDSW010000013">
    <property type="protein sequence ID" value="MDR6705569.1"/>
    <property type="molecule type" value="Genomic_DNA"/>
</dbReference>
<comment type="caution">
    <text evidence="1">The sequence shown here is derived from an EMBL/GenBank/DDBJ whole genome shotgun (WGS) entry which is preliminary data.</text>
</comment>
<organism evidence="1 2">
    <name type="scientific">Agrobacterium tumefaciens</name>
    <dbReference type="NCBI Taxonomy" id="358"/>
    <lineage>
        <taxon>Bacteria</taxon>
        <taxon>Pseudomonadati</taxon>
        <taxon>Pseudomonadota</taxon>
        <taxon>Alphaproteobacteria</taxon>
        <taxon>Hyphomicrobiales</taxon>
        <taxon>Rhizobiaceae</taxon>
        <taxon>Rhizobium/Agrobacterium group</taxon>
        <taxon>Agrobacterium</taxon>
        <taxon>Agrobacterium tumefaciens complex</taxon>
    </lineage>
</organism>
<accession>A0AAW8M3I5</accession>